<proteinExistence type="predicted"/>
<reference evidence="1" key="1">
    <citation type="submission" date="2020-01" db="EMBL/GenBank/DDBJ databases">
        <authorList>
            <person name="Meier V. D."/>
            <person name="Meier V D."/>
        </authorList>
    </citation>
    <scope>NUCLEOTIDE SEQUENCE</scope>
    <source>
        <strain evidence="1">HLG_WM_MAG_06</strain>
    </source>
</reference>
<accession>A0A6S6TEW7</accession>
<dbReference type="EMBL" id="CACVAP010000092">
    <property type="protein sequence ID" value="CAA6819362.1"/>
    <property type="molecule type" value="Genomic_DNA"/>
</dbReference>
<gene>
    <name evidence="1" type="ORF">HELGO_WM7887</name>
</gene>
<protein>
    <submittedName>
        <fullName evidence="1">Uncharacterized protein</fullName>
    </submittedName>
</protein>
<evidence type="ECO:0000313" key="1">
    <source>
        <dbReference type="EMBL" id="CAA6819362.1"/>
    </source>
</evidence>
<organism evidence="1">
    <name type="scientific">uncultured Sulfurovum sp</name>
    <dbReference type="NCBI Taxonomy" id="269237"/>
    <lineage>
        <taxon>Bacteria</taxon>
        <taxon>Pseudomonadati</taxon>
        <taxon>Campylobacterota</taxon>
        <taxon>Epsilonproteobacteria</taxon>
        <taxon>Campylobacterales</taxon>
        <taxon>Sulfurovaceae</taxon>
        <taxon>Sulfurovum</taxon>
        <taxon>environmental samples</taxon>
    </lineage>
</organism>
<dbReference type="AlphaFoldDB" id="A0A6S6TEW7"/>
<name>A0A6S6TEW7_9BACT</name>
<sequence length="162" mass="18884">MCDFNNLTDEEKLHFHTILTTAANNYGGVNFLLQLIEALKNISPHALTSRHQDFLFDLGDVRWGKTIFNDKIELIKEIRVARKHGESFLPSKEDKQYKRIFNLIRTLDPITFSVRPQLRDVGEGFDFKAFDTTKENHVTLNPLFEAMFFCSIDTVKKILNYK</sequence>